<evidence type="ECO:0000259" key="7">
    <source>
        <dbReference type="Pfam" id="PF00482"/>
    </source>
</evidence>
<feature type="domain" description="Type II secretion system protein GspF" evidence="7">
    <location>
        <begin position="84"/>
        <end position="213"/>
    </location>
</feature>
<reference evidence="8 9" key="1">
    <citation type="submission" date="2016-12" db="EMBL/GenBank/DDBJ databases">
        <title>Candidatus Reconcilibacillus cellulovorans genome.</title>
        <authorList>
            <person name="Kolinko S."/>
            <person name="Wu Y.-W."/>
            <person name="Tachea F."/>
            <person name="Denzel E."/>
            <person name="Hiras J."/>
            <person name="Baecker N."/>
            <person name="Chan L.J."/>
            <person name="Eichorst S.A."/>
            <person name="Frey D."/>
            <person name="Adams P.D."/>
            <person name="Pray T."/>
            <person name="Tanjore D."/>
            <person name="Petzold C.J."/>
            <person name="Gladden J.M."/>
            <person name="Simmons B.A."/>
            <person name="Singer S.W."/>
        </authorList>
    </citation>
    <scope>NUCLEOTIDE SEQUENCE [LARGE SCALE GENOMIC DNA]</scope>
    <source>
        <strain evidence="8">JTherm</strain>
    </source>
</reference>
<gene>
    <name evidence="8" type="ORF">BLM47_09765</name>
</gene>
<keyword evidence="5 6" id="KW-0472">Membrane</keyword>
<evidence type="ECO:0000256" key="2">
    <source>
        <dbReference type="ARBA" id="ARBA00022475"/>
    </source>
</evidence>
<evidence type="ECO:0000256" key="1">
    <source>
        <dbReference type="ARBA" id="ARBA00004651"/>
    </source>
</evidence>
<sequence length="257" mass="28621">MKARSMEKSAWELVRRYACESTDRLVVVAAACTACFGIGRLFYEDFFIAVLFAPIGCAVLRPYLSAKARRRRMKAAETFRQVLHAVSASLTAGKSVENAFRDAVFEPTRTFAWANDEAAIGLRRMIRLMDNGIPLEIALRDFAVRIGHDDLLQFCEVFSTCKRTGVDLTEVIRITTHLMAEKQRIQQEIAVVTARKRWESVVLSAVPFVLVGLLKTGAADYMAPLYETTAGRFVMTVCLSILGLAVAMMIKIGTIRA</sequence>
<comment type="subcellular location">
    <subcellularLocation>
        <location evidence="1">Cell membrane</location>
        <topology evidence="1">Multi-pass membrane protein</topology>
    </subcellularLocation>
</comment>
<keyword evidence="2" id="KW-1003">Cell membrane</keyword>
<comment type="caution">
    <text evidence="8">The sequence shown here is derived from an EMBL/GenBank/DDBJ whole genome shotgun (WGS) entry which is preliminary data.</text>
</comment>
<dbReference type="PANTHER" id="PTHR35007:SF1">
    <property type="entry name" value="PILUS ASSEMBLY PROTEIN"/>
    <property type="match status" value="1"/>
</dbReference>
<name>A0A2A6DYY4_9BACL</name>
<dbReference type="Pfam" id="PF00482">
    <property type="entry name" value="T2SSF"/>
    <property type="match status" value="1"/>
</dbReference>
<dbReference type="PANTHER" id="PTHR35007">
    <property type="entry name" value="INTEGRAL MEMBRANE PROTEIN-RELATED"/>
    <property type="match status" value="1"/>
</dbReference>
<evidence type="ECO:0000256" key="3">
    <source>
        <dbReference type="ARBA" id="ARBA00022692"/>
    </source>
</evidence>
<keyword evidence="4 6" id="KW-1133">Transmembrane helix</keyword>
<dbReference type="EMBL" id="MOXJ01000022">
    <property type="protein sequence ID" value="PDO10001.1"/>
    <property type="molecule type" value="Genomic_DNA"/>
</dbReference>
<protein>
    <recommendedName>
        <fullName evidence="7">Type II secretion system protein GspF domain-containing protein</fullName>
    </recommendedName>
</protein>
<evidence type="ECO:0000256" key="4">
    <source>
        <dbReference type="ARBA" id="ARBA00022989"/>
    </source>
</evidence>
<feature type="transmembrane region" description="Helical" evidence="6">
    <location>
        <begin position="46"/>
        <end position="64"/>
    </location>
</feature>
<evidence type="ECO:0000313" key="9">
    <source>
        <dbReference type="Proteomes" id="UP000243688"/>
    </source>
</evidence>
<evidence type="ECO:0000256" key="5">
    <source>
        <dbReference type="ARBA" id="ARBA00023136"/>
    </source>
</evidence>
<organism evidence="8 9">
    <name type="scientific">Candidatus Reconcilbacillus cellulovorans</name>
    <dbReference type="NCBI Taxonomy" id="1906605"/>
    <lineage>
        <taxon>Bacteria</taxon>
        <taxon>Bacillati</taxon>
        <taxon>Bacillota</taxon>
        <taxon>Bacilli</taxon>
        <taxon>Bacillales</taxon>
        <taxon>Paenibacillaceae</taxon>
        <taxon>Candidatus Reconcilbacillus</taxon>
    </lineage>
</organism>
<evidence type="ECO:0000256" key="6">
    <source>
        <dbReference type="SAM" id="Phobius"/>
    </source>
</evidence>
<feature type="transmembrane region" description="Helical" evidence="6">
    <location>
        <begin position="201"/>
        <end position="218"/>
    </location>
</feature>
<feature type="transmembrane region" description="Helical" evidence="6">
    <location>
        <begin position="230"/>
        <end position="250"/>
    </location>
</feature>
<evidence type="ECO:0000313" key="8">
    <source>
        <dbReference type="EMBL" id="PDO10001.1"/>
    </source>
</evidence>
<feature type="transmembrane region" description="Helical" evidence="6">
    <location>
        <begin position="21"/>
        <end position="40"/>
    </location>
</feature>
<accession>A0A2A6DYY4</accession>
<dbReference type="AlphaFoldDB" id="A0A2A6DYY4"/>
<proteinExistence type="predicted"/>
<keyword evidence="3 6" id="KW-0812">Transmembrane</keyword>
<dbReference type="GO" id="GO:0005886">
    <property type="term" value="C:plasma membrane"/>
    <property type="evidence" value="ECO:0007669"/>
    <property type="project" value="UniProtKB-SubCell"/>
</dbReference>
<dbReference type="Proteomes" id="UP000243688">
    <property type="component" value="Unassembled WGS sequence"/>
</dbReference>
<dbReference type="InterPro" id="IPR018076">
    <property type="entry name" value="T2SS_GspF_dom"/>
</dbReference>